<dbReference type="HOGENOM" id="CLU_2110457_0_0_1"/>
<dbReference type="AlphaFoldDB" id="F8Q524"/>
<protein>
    <submittedName>
        <fullName evidence="1">Uncharacterized protein</fullName>
    </submittedName>
</protein>
<keyword evidence="2" id="KW-1185">Reference proteome</keyword>
<evidence type="ECO:0000313" key="1">
    <source>
        <dbReference type="EMBL" id="EGN96651.1"/>
    </source>
</evidence>
<proteinExistence type="predicted"/>
<name>F8Q524_SERL3</name>
<evidence type="ECO:0000313" key="2">
    <source>
        <dbReference type="Proteomes" id="UP000008063"/>
    </source>
</evidence>
<reference evidence="2" key="1">
    <citation type="journal article" date="2011" name="Science">
        <title>The plant cell wall-decomposing machinery underlies the functional diversity of forest fungi.</title>
        <authorList>
            <person name="Eastwood D.C."/>
            <person name="Floudas D."/>
            <person name="Binder M."/>
            <person name="Majcherczyk A."/>
            <person name="Schneider P."/>
            <person name="Aerts A."/>
            <person name="Asiegbu F.O."/>
            <person name="Baker S.E."/>
            <person name="Barry K."/>
            <person name="Bendiksby M."/>
            <person name="Blumentritt M."/>
            <person name="Coutinho P.M."/>
            <person name="Cullen D."/>
            <person name="de Vries R.P."/>
            <person name="Gathman A."/>
            <person name="Goodell B."/>
            <person name="Henrissat B."/>
            <person name="Ihrmark K."/>
            <person name="Kauserud H."/>
            <person name="Kohler A."/>
            <person name="LaButti K."/>
            <person name="Lapidus A."/>
            <person name="Lavin J.L."/>
            <person name="Lee Y.-H."/>
            <person name="Lindquist E."/>
            <person name="Lilly W."/>
            <person name="Lucas S."/>
            <person name="Morin E."/>
            <person name="Murat C."/>
            <person name="Oguiza J.A."/>
            <person name="Park J."/>
            <person name="Pisabarro A.G."/>
            <person name="Riley R."/>
            <person name="Rosling A."/>
            <person name="Salamov A."/>
            <person name="Schmidt O."/>
            <person name="Schmutz J."/>
            <person name="Skrede I."/>
            <person name="Stenlid J."/>
            <person name="Wiebenga A."/>
            <person name="Xie X."/>
            <person name="Kuees U."/>
            <person name="Hibbett D.S."/>
            <person name="Hoffmeister D."/>
            <person name="Hoegberg N."/>
            <person name="Martin F."/>
            <person name="Grigoriev I.V."/>
            <person name="Watkinson S.C."/>
        </authorList>
    </citation>
    <scope>NUCLEOTIDE SEQUENCE [LARGE SCALE GENOMIC DNA]</scope>
    <source>
        <strain evidence="2">strain S7.3</strain>
    </source>
</reference>
<gene>
    <name evidence="1" type="ORF">SERLA73DRAFT_75528</name>
</gene>
<dbReference type="EMBL" id="GL945483">
    <property type="protein sequence ID" value="EGN96651.1"/>
    <property type="molecule type" value="Genomic_DNA"/>
</dbReference>
<organism evidence="2">
    <name type="scientific">Serpula lacrymans var. lacrymans (strain S7.3)</name>
    <name type="common">Dry rot fungus</name>
    <dbReference type="NCBI Taxonomy" id="936435"/>
    <lineage>
        <taxon>Eukaryota</taxon>
        <taxon>Fungi</taxon>
        <taxon>Dikarya</taxon>
        <taxon>Basidiomycota</taxon>
        <taxon>Agaricomycotina</taxon>
        <taxon>Agaricomycetes</taxon>
        <taxon>Agaricomycetidae</taxon>
        <taxon>Boletales</taxon>
        <taxon>Coniophorineae</taxon>
        <taxon>Serpulaceae</taxon>
        <taxon>Serpula</taxon>
    </lineage>
</organism>
<sequence length="115" mass="12840">MVEVIRAKRIQLILRFSICDGITPFTGNFEWQAAAWNPVDTHNDHIYILRMTGKMVLSPIATGAEAIGSKDVDVLYVCPVSVIAGDKGIMESVRKYPRTGAYDKRTGQRDEMGYC</sequence>
<accession>F8Q524</accession>
<dbReference type="InParanoid" id="F8Q524"/>
<dbReference type="Proteomes" id="UP000008063">
    <property type="component" value="Unassembled WGS sequence"/>
</dbReference>